<evidence type="ECO:0000256" key="4">
    <source>
        <dbReference type="ARBA" id="ARBA00022827"/>
    </source>
</evidence>
<dbReference type="InterPro" id="IPR016164">
    <property type="entry name" value="FAD-linked_Oxase-like_C"/>
</dbReference>
<dbReference type="InterPro" id="IPR004113">
    <property type="entry name" value="FAD-bd_oxidored_4_C"/>
</dbReference>
<dbReference type="SUPFAM" id="SSF56176">
    <property type="entry name" value="FAD-binding/transporter-associated domain-like"/>
    <property type="match status" value="1"/>
</dbReference>
<proteinExistence type="inferred from homology"/>
<name>A0AAD1X9P5_EUPCR</name>
<dbReference type="FunFam" id="3.30.43.10:FF:000011">
    <property type="entry name" value="D-lactate dehydrogenase (Cytochrome)"/>
    <property type="match status" value="1"/>
</dbReference>
<evidence type="ECO:0000313" key="8">
    <source>
        <dbReference type="Proteomes" id="UP001295684"/>
    </source>
</evidence>
<evidence type="ECO:0000256" key="2">
    <source>
        <dbReference type="ARBA" id="ARBA00008000"/>
    </source>
</evidence>
<dbReference type="PANTHER" id="PTHR43716">
    <property type="entry name" value="D-2-HYDROXYGLUTARATE DEHYDROGENASE, MITOCHONDRIAL"/>
    <property type="match status" value="1"/>
</dbReference>
<dbReference type="Gene3D" id="3.30.70.2190">
    <property type="match status" value="1"/>
</dbReference>
<dbReference type="Pfam" id="PF01565">
    <property type="entry name" value="FAD_binding_4"/>
    <property type="match status" value="1"/>
</dbReference>
<dbReference type="GO" id="GO:0005739">
    <property type="term" value="C:mitochondrion"/>
    <property type="evidence" value="ECO:0007669"/>
    <property type="project" value="TreeGrafter"/>
</dbReference>
<comment type="cofactor">
    <cofactor evidence="1">
        <name>FAD</name>
        <dbReference type="ChEBI" id="CHEBI:57692"/>
    </cofactor>
</comment>
<comment type="similarity">
    <text evidence="2">Belongs to the FAD-binding oxidoreductase/transferase type 4 family.</text>
</comment>
<keyword evidence="8" id="KW-1185">Reference proteome</keyword>
<dbReference type="SUPFAM" id="SSF55103">
    <property type="entry name" value="FAD-linked oxidases, C-terminal domain"/>
    <property type="match status" value="1"/>
</dbReference>
<evidence type="ECO:0000259" key="6">
    <source>
        <dbReference type="PROSITE" id="PS51387"/>
    </source>
</evidence>
<keyword evidence="3" id="KW-0285">Flavoprotein</keyword>
<evidence type="ECO:0000256" key="5">
    <source>
        <dbReference type="ARBA" id="ARBA00023002"/>
    </source>
</evidence>
<gene>
    <name evidence="7" type="ORF">ECRASSUSDP1_LOCUS5257</name>
</gene>
<dbReference type="Gene3D" id="3.30.43.10">
    <property type="entry name" value="Uridine Diphospho-n-acetylenolpyruvylglucosamine Reductase, domain 2"/>
    <property type="match status" value="1"/>
</dbReference>
<evidence type="ECO:0000256" key="1">
    <source>
        <dbReference type="ARBA" id="ARBA00001974"/>
    </source>
</evidence>
<evidence type="ECO:0000313" key="7">
    <source>
        <dbReference type="EMBL" id="CAI2363917.1"/>
    </source>
</evidence>
<dbReference type="InterPro" id="IPR016166">
    <property type="entry name" value="FAD-bd_PCMH"/>
</dbReference>
<feature type="domain" description="FAD-binding PCMH-type" evidence="6">
    <location>
        <begin position="89"/>
        <end position="268"/>
    </location>
</feature>
<dbReference type="Proteomes" id="UP001295684">
    <property type="component" value="Unassembled WGS sequence"/>
</dbReference>
<comment type="caution">
    <text evidence="7">The sequence shown here is derived from an EMBL/GenBank/DDBJ whole genome shotgun (WGS) entry which is preliminary data.</text>
</comment>
<reference evidence="7" key="1">
    <citation type="submission" date="2023-07" db="EMBL/GenBank/DDBJ databases">
        <authorList>
            <consortium name="AG Swart"/>
            <person name="Singh M."/>
            <person name="Singh A."/>
            <person name="Seah K."/>
            <person name="Emmerich C."/>
        </authorList>
    </citation>
    <scope>NUCLEOTIDE SEQUENCE</scope>
    <source>
        <strain evidence="7">DP1</strain>
    </source>
</reference>
<dbReference type="InterPro" id="IPR016169">
    <property type="entry name" value="FAD-bd_PCMH_sub2"/>
</dbReference>
<keyword evidence="5" id="KW-0560">Oxidoreductase</keyword>
<dbReference type="InterPro" id="IPR051264">
    <property type="entry name" value="FAD-oxidored/transferase_4"/>
</dbReference>
<dbReference type="Gene3D" id="3.30.465.10">
    <property type="match status" value="1"/>
</dbReference>
<dbReference type="GO" id="GO:0071949">
    <property type="term" value="F:FAD binding"/>
    <property type="evidence" value="ECO:0007669"/>
    <property type="project" value="InterPro"/>
</dbReference>
<organism evidence="7 8">
    <name type="scientific">Euplotes crassus</name>
    <dbReference type="NCBI Taxonomy" id="5936"/>
    <lineage>
        <taxon>Eukaryota</taxon>
        <taxon>Sar</taxon>
        <taxon>Alveolata</taxon>
        <taxon>Ciliophora</taxon>
        <taxon>Intramacronucleata</taxon>
        <taxon>Spirotrichea</taxon>
        <taxon>Hypotrichia</taxon>
        <taxon>Euplotida</taxon>
        <taxon>Euplotidae</taxon>
        <taxon>Moneuplotes</taxon>
    </lineage>
</organism>
<dbReference type="EMBL" id="CAMPGE010005071">
    <property type="protein sequence ID" value="CAI2363917.1"/>
    <property type="molecule type" value="Genomic_DNA"/>
</dbReference>
<dbReference type="Gene3D" id="3.30.70.2740">
    <property type="match status" value="1"/>
</dbReference>
<evidence type="ECO:0000256" key="3">
    <source>
        <dbReference type="ARBA" id="ARBA00022630"/>
    </source>
</evidence>
<dbReference type="InterPro" id="IPR016171">
    <property type="entry name" value="Vanillyl_alc_oxidase_C-sub2"/>
</dbReference>
<dbReference type="PROSITE" id="PS51387">
    <property type="entry name" value="FAD_PCMH"/>
    <property type="match status" value="1"/>
</dbReference>
<accession>A0AAD1X9P5</accession>
<dbReference type="AlphaFoldDB" id="A0AAD1X9P5"/>
<dbReference type="InterPro" id="IPR016167">
    <property type="entry name" value="FAD-bd_PCMH_sub1"/>
</dbReference>
<dbReference type="Gene3D" id="1.10.45.10">
    <property type="entry name" value="Vanillyl-alcohol Oxidase, Chain A, domain 4"/>
    <property type="match status" value="1"/>
</dbReference>
<dbReference type="InterPro" id="IPR036318">
    <property type="entry name" value="FAD-bd_PCMH-like_sf"/>
</dbReference>
<dbReference type="FunFam" id="1.10.45.10:FF:000001">
    <property type="entry name" value="D-lactate dehydrogenase mitochondrial"/>
    <property type="match status" value="1"/>
</dbReference>
<sequence length="522" mass="57939">MFRHYKASSLLRQTLVGRTSVSSSLNCASAPQIILVHSQNRSYSKLNQDDVNHFKGILNKPEVAVIEDLEGTGSSSELSGYNTDWLNKLKGNSKLALRPSSTEEVSQILKYCNSRQLAVVPQGGNTGLVGGSVPLDDEIVLSLNRMNNIIGFDKNYSILKTQAGVVLEKLIEYLEQFGYMPPVDLGARGSCHIGGNLATNAGGIKLLKYNSLHANTIGLTAVLPDGTILDNMRALRKDNTGYHLKHLFIGSEGTLGVITEAAILCPKIPAAHNVALFALDNFDKVEEVLRASKDYLSENLTAIEFFDSESNNILKDHTKHRNPLGYSHNYYMVVEVSNFDNTSTAEENTKIIEDKFFGLFEKISTVIEDGVIAQDSSQREAIWNCRERIVEGFFKEGMTFKYDFSLPIDKFPVFLDKIRDKLGDHARTGGYGHIGDGNIHVNASIKGYDNLKLFKELQKELEPWVFSLVEDYEGSISAEHGIGSFKAPYFELNKSNKMVSVMKQIKGVLDPNGIMNPHKLFD</sequence>
<dbReference type="PANTHER" id="PTHR43716:SF1">
    <property type="entry name" value="D-2-HYDROXYGLUTARATE DEHYDROGENASE, MITOCHONDRIAL"/>
    <property type="match status" value="1"/>
</dbReference>
<dbReference type="Pfam" id="PF02913">
    <property type="entry name" value="FAD-oxidase_C"/>
    <property type="match status" value="1"/>
</dbReference>
<dbReference type="FunFam" id="3.30.465.10:FF:000001">
    <property type="entry name" value="D-2-hydroxyglutarate dehydrogenase, mitochondrial"/>
    <property type="match status" value="1"/>
</dbReference>
<protein>
    <recommendedName>
        <fullName evidence="6">FAD-binding PCMH-type domain-containing protein</fullName>
    </recommendedName>
</protein>
<dbReference type="InterPro" id="IPR006094">
    <property type="entry name" value="Oxid_FAD_bind_N"/>
</dbReference>
<keyword evidence="4" id="KW-0274">FAD</keyword>
<dbReference type="GO" id="GO:0016491">
    <property type="term" value="F:oxidoreductase activity"/>
    <property type="evidence" value="ECO:0007669"/>
    <property type="project" value="UniProtKB-KW"/>
</dbReference>